<keyword evidence="4" id="KW-0479">Metal-binding</keyword>
<dbReference type="InterPro" id="IPR045121">
    <property type="entry name" value="CoAse"/>
</dbReference>
<dbReference type="EMBL" id="BMHA01000002">
    <property type="protein sequence ID" value="GGI03773.1"/>
    <property type="molecule type" value="Genomic_DNA"/>
</dbReference>
<dbReference type="InterPro" id="IPR015797">
    <property type="entry name" value="NUDIX_hydrolase-like_dom_sf"/>
</dbReference>
<accession>A0A8J3EWJ0</accession>
<dbReference type="InterPro" id="IPR004443">
    <property type="entry name" value="YjeF_N_dom"/>
</dbReference>
<dbReference type="PROSITE" id="PS51385">
    <property type="entry name" value="YJEF_N"/>
    <property type="match status" value="1"/>
</dbReference>
<reference evidence="10" key="1">
    <citation type="journal article" date="2014" name="Int. J. Syst. Evol. Microbiol.">
        <title>Complete genome sequence of Corynebacterium casei LMG S-19264T (=DSM 44701T), isolated from a smear-ripened cheese.</title>
        <authorList>
            <consortium name="US DOE Joint Genome Institute (JGI-PGF)"/>
            <person name="Walter F."/>
            <person name="Albersmeier A."/>
            <person name="Kalinowski J."/>
            <person name="Ruckert C."/>
        </authorList>
    </citation>
    <scope>NUCLEOTIDE SEQUENCE</scope>
    <source>
        <strain evidence="10">CGMCC 1.14988</strain>
    </source>
</reference>
<protein>
    <recommendedName>
        <fullName evidence="12">NUDIX domain-containing protein</fullName>
    </recommendedName>
</protein>
<evidence type="ECO:0000256" key="3">
    <source>
        <dbReference type="ARBA" id="ARBA00005582"/>
    </source>
</evidence>
<dbReference type="GO" id="GO:0046872">
    <property type="term" value="F:metal ion binding"/>
    <property type="evidence" value="ECO:0007669"/>
    <property type="project" value="UniProtKB-KW"/>
</dbReference>
<dbReference type="PRINTS" id="PR00502">
    <property type="entry name" value="NUDIXFAMILY"/>
</dbReference>
<keyword evidence="6" id="KW-0460">Magnesium</keyword>
<evidence type="ECO:0000259" key="9">
    <source>
        <dbReference type="PROSITE" id="PS51462"/>
    </source>
</evidence>
<dbReference type="SUPFAM" id="SSF55811">
    <property type="entry name" value="Nudix"/>
    <property type="match status" value="1"/>
</dbReference>
<evidence type="ECO:0000313" key="11">
    <source>
        <dbReference type="Proteomes" id="UP000650511"/>
    </source>
</evidence>
<dbReference type="PROSITE" id="PS51462">
    <property type="entry name" value="NUDIX"/>
    <property type="match status" value="1"/>
</dbReference>
<feature type="domain" description="YjeF N-terminal" evidence="8">
    <location>
        <begin position="242"/>
        <end position="444"/>
    </location>
</feature>
<dbReference type="InterPro" id="IPR020084">
    <property type="entry name" value="NUDIX_hydrolase_CS"/>
</dbReference>
<dbReference type="AlphaFoldDB" id="A0A8J3EWJ0"/>
<dbReference type="SUPFAM" id="SSF64153">
    <property type="entry name" value="YjeF N-terminal domain-like"/>
    <property type="match status" value="1"/>
</dbReference>
<dbReference type="Gene3D" id="3.90.79.10">
    <property type="entry name" value="Nucleoside Triphosphate Pyrophosphohydrolase"/>
    <property type="match status" value="1"/>
</dbReference>
<dbReference type="InterPro" id="IPR020476">
    <property type="entry name" value="Nudix_hydrolase"/>
</dbReference>
<dbReference type="InterPro" id="IPR000086">
    <property type="entry name" value="NUDIX_hydrolase_dom"/>
</dbReference>
<evidence type="ECO:0000259" key="8">
    <source>
        <dbReference type="PROSITE" id="PS51385"/>
    </source>
</evidence>
<dbReference type="Proteomes" id="UP000650511">
    <property type="component" value="Unassembled WGS sequence"/>
</dbReference>
<dbReference type="PANTHER" id="PTHR12992">
    <property type="entry name" value="NUDIX HYDROLASE"/>
    <property type="match status" value="1"/>
</dbReference>
<dbReference type="GO" id="GO:0010945">
    <property type="term" value="F:coenzyme A diphosphatase activity"/>
    <property type="evidence" value="ECO:0007669"/>
    <property type="project" value="InterPro"/>
</dbReference>
<comment type="cofactor">
    <cofactor evidence="1">
        <name>Mn(2+)</name>
        <dbReference type="ChEBI" id="CHEBI:29035"/>
    </cofactor>
</comment>
<dbReference type="Pfam" id="PF03853">
    <property type="entry name" value="YjeF_N"/>
    <property type="match status" value="1"/>
</dbReference>
<comment type="cofactor">
    <cofactor evidence="2">
        <name>Mg(2+)</name>
        <dbReference type="ChEBI" id="CHEBI:18420"/>
    </cofactor>
</comment>
<comment type="similarity">
    <text evidence="3">Belongs to the Nudix hydrolase family.</text>
</comment>
<feature type="domain" description="Nudix hydrolase" evidence="9">
    <location>
        <begin position="32"/>
        <end position="164"/>
    </location>
</feature>
<organism evidence="10 11">
    <name type="scientific">Egicoccus halophilus</name>
    <dbReference type="NCBI Taxonomy" id="1670830"/>
    <lineage>
        <taxon>Bacteria</taxon>
        <taxon>Bacillati</taxon>
        <taxon>Actinomycetota</taxon>
        <taxon>Nitriliruptoria</taxon>
        <taxon>Egicoccales</taxon>
        <taxon>Egicoccaceae</taxon>
        <taxon>Egicoccus</taxon>
    </lineage>
</organism>
<dbReference type="RefSeq" id="WP_165404157.1">
    <property type="nucleotide sequence ID" value="NZ_BMHA01000002.1"/>
</dbReference>
<evidence type="ECO:0000256" key="7">
    <source>
        <dbReference type="ARBA" id="ARBA00023211"/>
    </source>
</evidence>
<comment type="caution">
    <text evidence="10">The sequence shown here is derived from an EMBL/GenBank/DDBJ whole genome shotgun (WGS) entry which is preliminary data.</text>
</comment>
<keyword evidence="5" id="KW-0378">Hydrolase</keyword>
<gene>
    <name evidence="10" type="ORF">GCM10011354_05720</name>
</gene>
<keyword evidence="11" id="KW-1185">Reference proteome</keyword>
<dbReference type="Pfam" id="PF00293">
    <property type="entry name" value="NUDIX"/>
    <property type="match status" value="1"/>
</dbReference>
<dbReference type="PROSITE" id="PS00893">
    <property type="entry name" value="NUDIX_BOX"/>
    <property type="match status" value="1"/>
</dbReference>
<evidence type="ECO:0000313" key="10">
    <source>
        <dbReference type="EMBL" id="GGI03773.1"/>
    </source>
</evidence>
<evidence type="ECO:0000256" key="1">
    <source>
        <dbReference type="ARBA" id="ARBA00001936"/>
    </source>
</evidence>
<evidence type="ECO:0000256" key="2">
    <source>
        <dbReference type="ARBA" id="ARBA00001946"/>
    </source>
</evidence>
<sequence>MDERLDPAVFWPRLGRALAEVPEDARTPPPQARVGAVLVLLEDTAEGPRVVLTRRRRDLRSHPGQVSFPGGRLDPGETVEEAALREAREEIGLRTSSVEVVGIGPKFYIPPSRFWVVPVLGRWRQPHPLTENPWEVDEVLEVPLTQLLDRTRWRHAPLSLGGSTWAWQLDDDVLWGATAVVMALLLETAVDDWSGGLAPDDLGDERAVRPWEQVPSWERRTRLAGDLPAVAQQELAHVTAGQLRAVRDWLAGHDVGPLARAEQAGRAAAHAIRRMRRGDVAELSVTVLAGPSDNGAAGLAAARLLVAGGARVDVRTVGAARYPGQVALLAAAGVRVEAVGPGLDDAAPPGEVVLDAMLGVGTVPPLRDLPEAAARWLRRHDVPVVALELPSGLSADVGLRGSCVTADVTVALGAPTLGLRPRISHAYVGDLYLADLGIPPAAWHAAGVDDPPTFPNGPLVRLTADDAATDAGTPDQGER</sequence>
<proteinExistence type="inferred from homology"/>
<reference evidence="10" key="2">
    <citation type="submission" date="2020-09" db="EMBL/GenBank/DDBJ databases">
        <authorList>
            <person name="Sun Q."/>
            <person name="Zhou Y."/>
        </authorList>
    </citation>
    <scope>NUCLEOTIDE SEQUENCE</scope>
    <source>
        <strain evidence="10">CGMCC 1.14988</strain>
    </source>
</reference>
<dbReference type="PANTHER" id="PTHR12992:SF11">
    <property type="entry name" value="MITOCHONDRIAL COENZYME A DIPHOSPHATASE NUDT8"/>
    <property type="match status" value="1"/>
</dbReference>
<dbReference type="Gene3D" id="3.40.50.10260">
    <property type="entry name" value="YjeF N-terminal domain"/>
    <property type="match status" value="1"/>
</dbReference>
<evidence type="ECO:0000256" key="4">
    <source>
        <dbReference type="ARBA" id="ARBA00022723"/>
    </source>
</evidence>
<evidence type="ECO:0000256" key="5">
    <source>
        <dbReference type="ARBA" id="ARBA00022801"/>
    </source>
</evidence>
<name>A0A8J3EWJ0_9ACTN</name>
<dbReference type="CDD" id="cd03426">
    <property type="entry name" value="NUDIX_CoAse_Nudt7"/>
    <property type="match status" value="1"/>
</dbReference>
<evidence type="ECO:0000256" key="6">
    <source>
        <dbReference type="ARBA" id="ARBA00022842"/>
    </source>
</evidence>
<dbReference type="InterPro" id="IPR036652">
    <property type="entry name" value="YjeF_N_dom_sf"/>
</dbReference>
<evidence type="ECO:0008006" key="12">
    <source>
        <dbReference type="Google" id="ProtNLM"/>
    </source>
</evidence>
<keyword evidence="7" id="KW-0464">Manganese</keyword>